<protein>
    <submittedName>
        <fullName evidence="1">Uncharacterized protein</fullName>
    </submittedName>
</protein>
<keyword evidence="2" id="KW-1185">Reference proteome</keyword>
<sequence length="133" mass="14435">MRLEVEKRPVVEQVSVAQVRSAIAGLRSYGPSSYASLTDDEGNYLQVAGGGITCMLERRDVATGRHYRAYHDVASKVYPDGTILAFGGGEIKLLADEWFTAPVVADVFVAFVNGHELPPSVKWRDVTATFTGS</sequence>
<accession>A0A3G2E883</accession>
<gene>
    <name evidence="1" type="ORF">D9M09_10660</name>
</gene>
<evidence type="ECO:0000313" key="1">
    <source>
        <dbReference type="EMBL" id="AYM76203.1"/>
    </source>
</evidence>
<reference evidence="1 2" key="1">
    <citation type="submission" date="2018-10" db="EMBL/GenBank/DDBJ databases">
        <title>Effects of UV and annual dynamics of microbial communities in freshwater RAS systems.</title>
        <authorList>
            <person name="Bekkelund A.K."/>
            <person name="Hansen B.R."/>
            <person name="Stokken H."/>
            <person name="Eriksen B.F."/>
            <person name="Kashulin N.A."/>
        </authorList>
    </citation>
    <scope>NUCLEOTIDE SEQUENCE [LARGE SCALE GENOMIC DNA]</scope>
    <source>
        <strain evidence="1 2">BHSEK</strain>
    </source>
</reference>
<evidence type="ECO:0000313" key="2">
    <source>
        <dbReference type="Proteomes" id="UP000279594"/>
    </source>
</evidence>
<dbReference type="AlphaFoldDB" id="A0A3G2E883"/>
<dbReference type="RefSeq" id="WP_071654368.1">
    <property type="nucleotide sequence ID" value="NZ_CP033019.1"/>
</dbReference>
<dbReference type="EMBL" id="CP033019">
    <property type="protein sequence ID" value="AYM76203.1"/>
    <property type="molecule type" value="Genomic_DNA"/>
</dbReference>
<dbReference type="Proteomes" id="UP000279594">
    <property type="component" value="Chromosome"/>
</dbReference>
<organism evidence="1 2">
    <name type="scientific">Janthinobacterium agaricidamnosum</name>
    <dbReference type="NCBI Taxonomy" id="55508"/>
    <lineage>
        <taxon>Bacteria</taxon>
        <taxon>Pseudomonadati</taxon>
        <taxon>Pseudomonadota</taxon>
        <taxon>Betaproteobacteria</taxon>
        <taxon>Burkholderiales</taxon>
        <taxon>Oxalobacteraceae</taxon>
        <taxon>Janthinobacterium</taxon>
    </lineage>
</organism>
<proteinExistence type="predicted"/>
<name>A0A3G2E883_9BURK</name>